<dbReference type="FunCoup" id="A0A167KU40">
    <property type="interactions" value="316"/>
</dbReference>
<evidence type="ECO:0000313" key="11">
    <source>
        <dbReference type="EMBL" id="OAD68888.1"/>
    </source>
</evidence>
<dbReference type="InParanoid" id="A0A167KU40"/>
<feature type="compositionally biased region" description="Basic and acidic residues" evidence="10">
    <location>
        <begin position="118"/>
        <end position="131"/>
    </location>
</feature>
<comment type="subunit">
    <text evidence="9">Component of the NuA4 histone acetyltransferase complex.</text>
</comment>
<evidence type="ECO:0000256" key="7">
    <source>
        <dbReference type="ARBA" id="ARBA00023163"/>
    </source>
</evidence>
<keyword evidence="6" id="KW-0175">Coiled coil</keyword>
<feature type="compositionally biased region" description="Basic and acidic residues" evidence="10">
    <location>
        <begin position="1"/>
        <end position="11"/>
    </location>
</feature>
<evidence type="ECO:0000256" key="1">
    <source>
        <dbReference type="ARBA" id="ARBA00004123"/>
    </source>
</evidence>
<evidence type="ECO:0000256" key="2">
    <source>
        <dbReference type="ARBA" id="ARBA00010916"/>
    </source>
</evidence>
<keyword evidence="9" id="KW-0227">DNA damage</keyword>
<keyword evidence="4 9" id="KW-0156">Chromatin regulator</keyword>
<comment type="function">
    <text evidence="9">Component of the NuA4 histone acetyltransferase complex which is involved in transcriptional activation of selected genes principally by acetylation of nucleosomal histone H4 and H2A. The NuA4 complex is also involved in DNA repair.</text>
</comment>
<dbReference type="RefSeq" id="XP_018286928.1">
    <property type="nucleotide sequence ID" value="XM_018436865.1"/>
</dbReference>
<evidence type="ECO:0000256" key="9">
    <source>
        <dbReference type="RuleBase" id="RU368022"/>
    </source>
</evidence>
<evidence type="ECO:0000256" key="5">
    <source>
        <dbReference type="ARBA" id="ARBA00023015"/>
    </source>
</evidence>
<evidence type="ECO:0000313" key="12">
    <source>
        <dbReference type="Proteomes" id="UP000077315"/>
    </source>
</evidence>
<feature type="region of interest" description="Disordered" evidence="10">
    <location>
        <begin position="117"/>
        <end position="150"/>
    </location>
</feature>
<name>A0A167KU40_PHYB8</name>
<dbReference type="AlphaFoldDB" id="A0A167KU40"/>
<sequence>MSDTAIKESEAKQFGQKVESGTSDSSQMTRQKYEDAKMELQDLLGRKKQVDANLVNLETHIYLFEGSYLEDTQNTGNIIRGFDGYLSNRVDKKKQKHTELDRLFSLSSSTYQKALALADEKDQESSQDDRSTYSSESLSMRKDKKRKLKLIDGSRKKKRFDSIERDSEEEGE</sequence>
<dbReference type="InterPro" id="IPR015418">
    <property type="entry name" value="Eaf6"/>
</dbReference>
<evidence type="ECO:0000256" key="6">
    <source>
        <dbReference type="ARBA" id="ARBA00023054"/>
    </source>
</evidence>
<evidence type="ECO:0000256" key="8">
    <source>
        <dbReference type="ARBA" id="ARBA00023242"/>
    </source>
</evidence>
<comment type="similarity">
    <text evidence="2 9">Belongs to the EAF6 family.</text>
</comment>
<keyword evidence="5 9" id="KW-0805">Transcription regulation</keyword>
<evidence type="ECO:0000256" key="10">
    <source>
        <dbReference type="SAM" id="MobiDB-lite"/>
    </source>
</evidence>
<evidence type="ECO:0000256" key="4">
    <source>
        <dbReference type="ARBA" id="ARBA00022853"/>
    </source>
</evidence>
<dbReference type="GO" id="GO:0006281">
    <property type="term" value="P:DNA repair"/>
    <property type="evidence" value="ECO:0007669"/>
    <property type="project" value="UniProtKB-UniRule"/>
</dbReference>
<comment type="subcellular location">
    <subcellularLocation>
        <location evidence="1 9">Nucleus</location>
    </subcellularLocation>
</comment>
<dbReference type="VEuPathDB" id="FungiDB:PHYBLDRAFT_172734"/>
<dbReference type="PANTHER" id="PTHR13476">
    <property type="entry name" value="CHROMATIN MODIFICATION-RELATED PROTEIN MEAF6"/>
    <property type="match status" value="1"/>
</dbReference>
<evidence type="ECO:0000256" key="3">
    <source>
        <dbReference type="ARBA" id="ARBA00018504"/>
    </source>
</evidence>
<dbReference type="GO" id="GO:0035267">
    <property type="term" value="C:NuA4 histone acetyltransferase complex"/>
    <property type="evidence" value="ECO:0007669"/>
    <property type="project" value="UniProtKB-UniRule"/>
</dbReference>
<keyword evidence="12" id="KW-1185">Reference proteome</keyword>
<dbReference type="GO" id="GO:0005634">
    <property type="term" value="C:nucleus"/>
    <property type="evidence" value="ECO:0007669"/>
    <property type="project" value="UniProtKB-SubCell"/>
</dbReference>
<keyword evidence="9" id="KW-0234">DNA repair</keyword>
<organism evidence="11 12">
    <name type="scientific">Phycomyces blakesleeanus (strain ATCC 8743b / DSM 1359 / FGSC 10004 / NBRC 33097 / NRRL 1555)</name>
    <dbReference type="NCBI Taxonomy" id="763407"/>
    <lineage>
        <taxon>Eukaryota</taxon>
        <taxon>Fungi</taxon>
        <taxon>Fungi incertae sedis</taxon>
        <taxon>Mucoromycota</taxon>
        <taxon>Mucoromycotina</taxon>
        <taxon>Mucoromycetes</taxon>
        <taxon>Mucorales</taxon>
        <taxon>Phycomycetaceae</taxon>
        <taxon>Phycomyces</taxon>
    </lineage>
</organism>
<accession>A0A167KU40</accession>
<dbReference type="OrthoDB" id="440324at2759"/>
<dbReference type="Proteomes" id="UP000077315">
    <property type="component" value="Unassembled WGS sequence"/>
</dbReference>
<feature type="region of interest" description="Disordered" evidence="10">
    <location>
        <begin position="1"/>
        <end position="33"/>
    </location>
</feature>
<dbReference type="EMBL" id="KV440993">
    <property type="protein sequence ID" value="OAD68888.1"/>
    <property type="molecule type" value="Genomic_DNA"/>
</dbReference>
<protein>
    <recommendedName>
        <fullName evidence="3 9">Chromatin modification-related protein EAF6</fullName>
    </recommendedName>
</protein>
<proteinExistence type="inferred from homology"/>
<keyword evidence="8 9" id="KW-0539">Nucleus</keyword>
<keyword evidence="7 9" id="KW-0804">Transcription</keyword>
<reference evidence="12" key="1">
    <citation type="submission" date="2015-06" db="EMBL/GenBank/DDBJ databases">
        <title>Expansion of signal transduction pathways in fungi by whole-genome duplication.</title>
        <authorList>
            <consortium name="DOE Joint Genome Institute"/>
            <person name="Corrochano L.M."/>
            <person name="Kuo A."/>
            <person name="Marcet-Houben M."/>
            <person name="Polaino S."/>
            <person name="Salamov A."/>
            <person name="Villalobos J.M."/>
            <person name="Alvarez M.I."/>
            <person name="Avalos J."/>
            <person name="Benito E.P."/>
            <person name="Benoit I."/>
            <person name="Burger G."/>
            <person name="Camino L.P."/>
            <person name="Canovas D."/>
            <person name="Cerda-Olmedo E."/>
            <person name="Cheng J.-F."/>
            <person name="Dominguez A."/>
            <person name="Elias M."/>
            <person name="Eslava A.P."/>
            <person name="Glaser F."/>
            <person name="Grimwood J."/>
            <person name="Gutierrez G."/>
            <person name="Heitman J."/>
            <person name="Henrissat B."/>
            <person name="Iturriaga E.A."/>
            <person name="Lang B.F."/>
            <person name="Lavin J.L."/>
            <person name="Lee S."/>
            <person name="Li W."/>
            <person name="Lindquist E."/>
            <person name="Lopez-Garcia S."/>
            <person name="Luque E.M."/>
            <person name="Marcos A.T."/>
            <person name="Martin J."/>
            <person name="McCluskey K."/>
            <person name="Medina H.R."/>
            <person name="Miralles-Duran A."/>
            <person name="Miyazaki A."/>
            <person name="Munoz-Torres E."/>
            <person name="Oguiza J.A."/>
            <person name="Ohm R."/>
            <person name="Olmedo M."/>
            <person name="Orejas M."/>
            <person name="Ortiz-Castellanos L."/>
            <person name="Pisabarro A.G."/>
            <person name="Rodriguez-Romero J."/>
            <person name="Ruiz-Herrera J."/>
            <person name="Ruiz-Vazquez R."/>
            <person name="Sanz C."/>
            <person name="Schackwitz W."/>
            <person name="Schmutz J."/>
            <person name="Shahriari M."/>
            <person name="Shelest E."/>
            <person name="Silva-Franco F."/>
            <person name="Soanes D."/>
            <person name="Syed K."/>
            <person name="Tagua V.G."/>
            <person name="Talbot N.J."/>
            <person name="Thon M."/>
            <person name="De vries R.P."/>
            <person name="Wiebenga A."/>
            <person name="Yadav J.S."/>
            <person name="Braun E.L."/>
            <person name="Baker S."/>
            <person name="Garre V."/>
            <person name="Horwitz B."/>
            <person name="Torres-Martinez S."/>
            <person name="Idnurm A."/>
            <person name="Herrera-Estrella A."/>
            <person name="Gabaldon T."/>
            <person name="Grigoriev I.V."/>
        </authorList>
    </citation>
    <scope>NUCLEOTIDE SEQUENCE [LARGE SCALE GENOMIC DNA]</scope>
    <source>
        <strain evidence="12">NRRL 1555(-)</strain>
    </source>
</reference>
<feature type="compositionally biased region" description="Polar residues" evidence="10">
    <location>
        <begin position="19"/>
        <end position="30"/>
    </location>
</feature>
<gene>
    <name evidence="11" type="ORF">PHYBLDRAFT_172734</name>
</gene>
<dbReference type="GeneID" id="28997771"/>
<dbReference type="Pfam" id="PF09340">
    <property type="entry name" value="NuA4"/>
    <property type="match status" value="1"/>
</dbReference>
<dbReference type="GO" id="GO:0006325">
    <property type="term" value="P:chromatin organization"/>
    <property type="evidence" value="ECO:0007669"/>
    <property type="project" value="UniProtKB-KW"/>
</dbReference>
<dbReference type="STRING" id="763407.A0A167KU40"/>